<keyword evidence="3" id="KW-1185">Reference proteome</keyword>
<evidence type="ECO:0000313" key="2">
    <source>
        <dbReference type="EMBL" id="ANF54804.1"/>
    </source>
</evidence>
<keyword evidence="1" id="KW-0732">Signal</keyword>
<name>A0A172Y6F4_9CAUL</name>
<dbReference type="AlphaFoldDB" id="A0A172Y6F4"/>
<dbReference type="EMBL" id="CP015614">
    <property type="protein sequence ID" value="ANF54804.1"/>
    <property type="molecule type" value="Genomic_DNA"/>
</dbReference>
<dbReference type="OrthoDB" id="964913at2"/>
<evidence type="ECO:0000313" key="3">
    <source>
        <dbReference type="Proteomes" id="UP000077603"/>
    </source>
</evidence>
<proteinExistence type="predicted"/>
<reference evidence="2 3" key="1">
    <citation type="journal article" date="2014" name="Genome Announc.">
        <title>Genome Sequence of a Promising Hydrogen-Producing Facultative Anaerobic Bacterium, Brevundimonas naejangsanensis Strain B1.</title>
        <authorList>
            <person name="Su H."/>
            <person name="Zhang T."/>
            <person name="Bao M."/>
            <person name="Jiang Y."/>
            <person name="Wang Y."/>
            <person name="Tan T."/>
        </authorList>
    </citation>
    <scope>NUCLEOTIDE SEQUENCE [LARGE SCALE GENOMIC DNA]</scope>
    <source>
        <strain evidence="2 3">B1</strain>
    </source>
</reference>
<dbReference type="PROSITE" id="PS51257">
    <property type="entry name" value="PROKAR_LIPOPROTEIN"/>
    <property type="match status" value="1"/>
</dbReference>
<evidence type="ECO:0008006" key="4">
    <source>
        <dbReference type="Google" id="ProtNLM"/>
    </source>
</evidence>
<feature type="chain" id="PRO_5008004375" description="Lipoprotein" evidence="1">
    <location>
        <begin position="22"/>
        <end position="188"/>
    </location>
</feature>
<protein>
    <recommendedName>
        <fullName evidence="4">Lipoprotein</fullName>
    </recommendedName>
</protein>
<dbReference type="KEGG" id="bne:DA69_08660"/>
<organism evidence="2 3">
    <name type="scientific">Brevundimonas naejangsanensis</name>
    <dbReference type="NCBI Taxonomy" id="588932"/>
    <lineage>
        <taxon>Bacteria</taxon>
        <taxon>Pseudomonadati</taxon>
        <taxon>Pseudomonadota</taxon>
        <taxon>Alphaproteobacteria</taxon>
        <taxon>Caulobacterales</taxon>
        <taxon>Caulobacteraceae</taxon>
        <taxon>Brevundimonas</taxon>
    </lineage>
</organism>
<sequence length="188" mass="18965">MTRFGPAALTGGLLSLSLALAACGDRPGAAPEAATAATTDLSGGPAAAPQAVTAAPDAVSPLPAVDEAAARAFVRDAGSTLEALSFERIGSVTKEGTVKGYAAPVYAVPVASGQTLKVAFKPSNANLYVNISDAADQSGAAVFRGEVDGETTELKASKDTTYVITPYQPRAMARRGSEGSYSLTISRN</sequence>
<dbReference type="RefSeq" id="WP_025978330.1">
    <property type="nucleotide sequence ID" value="NZ_CP015614.1"/>
</dbReference>
<dbReference type="Proteomes" id="UP000077603">
    <property type="component" value="Chromosome"/>
</dbReference>
<dbReference type="Gene3D" id="2.60.120.380">
    <property type="match status" value="1"/>
</dbReference>
<evidence type="ECO:0000256" key="1">
    <source>
        <dbReference type="SAM" id="SignalP"/>
    </source>
</evidence>
<feature type="signal peptide" evidence="1">
    <location>
        <begin position="1"/>
        <end position="21"/>
    </location>
</feature>
<gene>
    <name evidence="2" type="ORF">DA69_08660</name>
</gene>
<accession>A0A172Y6F4</accession>